<accession>A0A0D9VB92</accession>
<name>A0A0D9VB92_9ORYZ</name>
<dbReference type="Gramene" id="LPERR02G00750.1">
    <property type="protein sequence ID" value="LPERR02G00750.1"/>
    <property type="gene ID" value="LPERR02G00750"/>
</dbReference>
<feature type="region of interest" description="Disordered" evidence="1">
    <location>
        <begin position="1"/>
        <end position="23"/>
    </location>
</feature>
<sequence>MSNNIQQSFESGKAHAEGECQARHAAETVKDAVGAAVDSAQQQQHRAADAVHQTGEQVAQATQNAATAAKDAVAGAGSAATGSH</sequence>
<evidence type="ECO:0000313" key="3">
    <source>
        <dbReference type="Proteomes" id="UP000032180"/>
    </source>
</evidence>
<reference evidence="2" key="3">
    <citation type="submission" date="2015-04" db="UniProtKB">
        <authorList>
            <consortium name="EnsemblPlants"/>
        </authorList>
    </citation>
    <scope>IDENTIFICATION</scope>
</reference>
<feature type="compositionally biased region" description="Polar residues" evidence="1">
    <location>
        <begin position="1"/>
        <end position="10"/>
    </location>
</feature>
<protein>
    <submittedName>
        <fullName evidence="2">Uncharacterized protein</fullName>
    </submittedName>
</protein>
<dbReference type="AlphaFoldDB" id="A0A0D9VB92"/>
<dbReference type="HOGENOM" id="CLU_188684_0_0_1"/>
<feature type="compositionally biased region" description="Basic and acidic residues" evidence="1">
    <location>
        <begin position="12"/>
        <end position="23"/>
    </location>
</feature>
<keyword evidence="3" id="KW-1185">Reference proteome</keyword>
<dbReference type="Proteomes" id="UP000032180">
    <property type="component" value="Chromosome 2"/>
</dbReference>
<proteinExistence type="predicted"/>
<reference evidence="3" key="2">
    <citation type="submission" date="2013-12" db="EMBL/GenBank/DDBJ databases">
        <authorList>
            <person name="Yu Y."/>
            <person name="Lee S."/>
            <person name="de Baynast K."/>
            <person name="Wissotski M."/>
            <person name="Liu L."/>
            <person name="Talag J."/>
            <person name="Goicoechea J."/>
            <person name="Angelova A."/>
            <person name="Jetty R."/>
            <person name="Kudrna D."/>
            <person name="Golser W."/>
            <person name="Rivera L."/>
            <person name="Zhang J."/>
            <person name="Wing R."/>
        </authorList>
    </citation>
    <scope>NUCLEOTIDE SEQUENCE</scope>
</reference>
<evidence type="ECO:0000313" key="2">
    <source>
        <dbReference type="EnsemblPlants" id="LPERR02G00750.1"/>
    </source>
</evidence>
<evidence type="ECO:0000256" key="1">
    <source>
        <dbReference type="SAM" id="MobiDB-lite"/>
    </source>
</evidence>
<dbReference type="EnsemblPlants" id="LPERR02G00750.1">
    <property type="protein sequence ID" value="LPERR02G00750.1"/>
    <property type="gene ID" value="LPERR02G00750"/>
</dbReference>
<organism evidence="2 3">
    <name type="scientific">Leersia perrieri</name>
    <dbReference type="NCBI Taxonomy" id="77586"/>
    <lineage>
        <taxon>Eukaryota</taxon>
        <taxon>Viridiplantae</taxon>
        <taxon>Streptophyta</taxon>
        <taxon>Embryophyta</taxon>
        <taxon>Tracheophyta</taxon>
        <taxon>Spermatophyta</taxon>
        <taxon>Magnoliopsida</taxon>
        <taxon>Liliopsida</taxon>
        <taxon>Poales</taxon>
        <taxon>Poaceae</taxon>
        <taxon>BOP clade</taxon>
        <taxon>Oryzoideae</taxon>
        <taxon>Oryzeae</taxon>
        <taxon>Oryzinae</taxon>
        <taxon>Leersia</taxon>
    </lineage>
</organism>
<reference evidence="2 3" key="1">
    <citation type="submission" date="2012-08" db="EMBL/GenBank/DDBJ databases">
        <title>Oryza genome evolution.</title>
        <authorList>
            <person name="Wing R.A."/>
        </authorList>
    </citation>
    <scope>NUCLEOTIDE SEQUENCE</scope>
</reference>